<gene>
    <name evidence="5" type="ORF">ACFP3J_01170</name>
</gene>
<dbReference type="CDD" id="cd02856">
    <property type="entry name" value="E_set_GDE_Isoamylase_N"/>
    <property type="match status" value="1"/>
</dbReference>
<evidence type="ECO:0000313" key="5">
    <source>
        <dbReference type="EMBL" id="MFC5654102.1"/>
    </source>
</evidence>
<dbReference type="InterPro" id="IPR048650">
    <property type="entry name" value="ISOA1-3-like_C"/>
</dbReference>
<dbReference type="CDD" id="cd11326">
    <property type="entry name" value="AmyAc_Glg_debranch"/>
    <property type="match status" value="1"/>
</dbReference>
<evidence type="ECO:0000256" key="3">
    <source>
        <dbReference type="SAM" id="MobiDB-lite"/>
    </source>
</evidence>
<dbReference type="SMART" id="SM00642">
    <property type="entry name" value="Aamy"/>
    <property type="match status" value="1"/>
</dbReference>
<keyword evidence="6" id="KW-1185">Reference proteome</keyword>
<dbReference type="Gene3D" id="2.60.40.1180">
    <property type="entry name" value="Golgi alpha-mannosidase II"/>
    <property type="match status" value="1"/>
</dbReference>
<dbReference type="Proteomes" id="UP001596065">
    <property type="component" value="Unassembled WGS sequence"/>
</dbReference>
<dbReference type="InterPro" id="IPR006047">
    <property type="entry name" value="GH13_cat_dom"/>
</dbReference>
<dbReference type="Pfam" id="PF00128">
    <property type="entry name" value="Alpha-amylase"/>
    <property type="match status" value="1"/>
</dbReference>
<dbReference type="InterPro" id="IPR017853">
    <property type="entry name" value="GH"/>
</dbReference>
<reference evidence="6" key="1">
    <citation type="journal article" date="2019" name="Int. J. Syst. Evol. Microbiol.">
        <title>The Global Catalogue of Microorganisms (GCM) 10K type strain sequencing project: providing services to taxonomists for standard genome sequencing and annotation.</title>
        <authorList>
            <consortium name="The Broad Institute Genomics Platform"/>
            <consortium name="The Broad Institute Genome Sequencing Center for Infectious Disease"/>
            <person name="Wu L."/>
            <person name="Ma J."/>
        </authorList>
    </citation>
    <scope>NUCLEOTIDE SEQUENCE [LARGE SCALE GENOMIC DNA]</scope>
    <source>
        <strain evidence="6">KCTC 5701</strain>
    </source>
</reference>
<feature type="domain" description="Glycosyl hydrolase family 13 catalytic" evidence="4">
    <location>
        <begin position="154"/>
        <end position="564"/>
    </location>
</feature>
<comment type="similarity">
    <text evidence="1">Belongs to the glycosyl hydrolase 13 family.</text>
</comment>
<comment type="caution">
    <text evidence="5">The sequence shown here is derived from an EMBL/GenBank/DDBJ whole genome shotgun (WGS) entry which is preliminary data.</text>
</comment>
<evidence type="ECO:0000313" key="6">
    <source>
        <dbReference type="Proteomes" id="UP001596065"/>
    </source>
</evidence>
<dbReference type="SUPFAM" id="SSF51011">
    <property type="entry name" value="Glycosyl hydrolase domain"/>
    <property type="match status" value="1"/>
</dbReference>
<dbReference type="EMBL" id="JBHSOE010000001">
    <property type="protein sequence ID" value="MFC5654102.1"/>
    <property type="molecule type" value="Genomic_DNA"/>
</dbReference>
<dbReference type="Pfam" id="PF02922">
    <property type="entry name" value="CBM_48"/>
    <property type="match status" value="1"/>
</dbReference>
<feature type="compositionally biased region" description="Basic and acidic residues" evidence="3">
    <location>
        <begin position="1"/>
        <end position="12"/>
    </location>
</feature>
<evidence type="ECO:0000256" key="2">
    <source>
        <dbReference type="ARBA" id="ARBA00022946"/>
    </source>
</evidence>
<dbReference type="Pfam" id="PF21156">
    <property type="entry name" value="ISOA1-3_C"/>
    <property type="match status" value="1"/>
</dbReference>
<name>A0ABW0W7H0_STRNO</name>
<organism evidence="5 6">
    <name type="scientific">Streptomyces nogalater</name>
    <dbReference type="NCBI Taxonomy" id="38314"/>
    <lineage>
        <taxon>Bacteria</taxon>
        <taxon>Bacillati</taxon>
        <taxon>Actinomycetota</taxon>
        <taxon>Actinomycetes</taxon>
        <taxon>Kitasatosporales</taxon>
        <taxon>Streptomycetaceae</taxon>
        <taxon>Streptomyces</taxon>
    </lineage>
</organism>
<dbReference type="Gene3D" id="2.60.40.10">
    <property type="entry name" value="Immunoglobulins"/>
    <property type="match status" value="1"/>
</dbReference>
<keyword evidence="2" id="KW-0809">Transit peptide</keyword>
<dbReference type="PANTHER" id="PTHR43002">
    <property type="entry name" value="GLYCOGEN DEBRANCHING ENZYME"/>
    <property type="match status" value="1"/>
</dbReference>
<accession>A0ABW0W7H0</accession>
<dbReference type="InterPro" id="IPR013783">
    <property type="entry name" value="Ig-like_fold"/>
</dbReference>
<dbReference type="Gene3D" id="3.20.20.80">
    <property type="entry name" value="Glycosidases"/>
    <property type="match status" value="1"/>
</dbReference>
<feature type="region of interest" description="Disordered" evidence="3">
    <location>
        <begin position="462"/>
        <end position="484"/>
    </location>
</feature>
<evidence type="ECO:0000259" key="4">
    <source>
        <dbReference type="SMART" id="SM00642"/>
    </source>
</evidence>
<dbReference type="InterPro" id="IPR014756">
    <property type="entry name" value="Ig_E-set"/>
</dbReference>
<dbReference type="RefSeq" id="WP_344348159.1">
    <property type="nucleotide sequence ID" value="NZ_BAAASM010000014.1"/>
</dbReference>
<evidence type="ECO:0000256" key="1">
    <source>
        <dbReference type="ARBA" id="ARBA00008061"/>
    </source>
</evidence>
<dbReference type="InterPro" id="IPR013780">
    <property type="entry name" value="Glyco_hydro_b"/>
</dbReference>
<sequence length="692" mass="74512">MGRTSAPHDGRLPEPGLGTRPGRPAPLGATVVPTGVNFAVCAPGARALWLVLMAPESGDVVAELPFPEDGRTGDVFAVTVSGPGVEQLHYGYRVGTGAGTAAAPVLLDPRARGLAGGGAWGERPRYRSQIGEDTFDWGGTRRPRTAPEDLVVYELHVRGFTRDPSSQVARPGTYAGLREKIPYLLGLGVNCVELLPVFEFDETDNTYTSPETGAPLLNYWGYNPVGFFAPKAAYAATPTPDAAARELKELVRALHEAGIAVVLDVVFNHTAEGDHRGPTQSLRGLDGPASYLMTPDGGYRNLTATGNTVNANHPRTRALILDSLRHWATEYRVDGFRFDMACILARGQDGELLDNPPLLEDIAHDPVLADRLLVAEATDATGLDLTGGFPSYGRWSEWNARYRDDIRRFLLGRPGSAAAFAPRLLGSPDLYGGRTATASVNYITCHDGMTLADLTSYDERHNHANGEGGADGIPDEDSWNCGHEGPTGDPAVLLTRDRQRRTALALLFLSQGVPMLLAGDEFGRTQQGNNNAYSQDNPISWLDWTGTRTHADLLRFTRRCVAFRRAHPVLRRVRHPDGVTPEGWKLPPVSWHGERPGEPDWSDGSTLLAVLLHQEPPEGVRDTVFIAVNTGRADRAVEPPAPPSGTHWRLSLDTGAATEPEAPVPPGRVHGPAALRLAPHTAVALTAHPDGS</sequence>
<dbReference type="InterPro" id="IPR004193">
    <property type="entry name" value="Glyco_hydro_13_N"/>
</dbReference>
<dbReference type="InterPro" id="IPR044505">
    <property type="entry name" value="GlgX_Isoamylase_N_E_set"/>
</dbReference>
<feature type="region of interest" description="Disordered" evidence="3">
    <location>
        <begin position="1"/>
        <end position="28"/>
    </location>
</feature>
<protein>
    <submittedName>
        <fullName evidence="5">Isoamylase</fullName>
    </submittedName>
</protein>
<proteinExistence type="inferred from homology"/>
<dbReference type="SUPFAM" id="SSF81296">
    <property type="entry name" value="E set domains"/>
    <property type="match status" value="1"/>
</dbReference>
<dbReference type="SUPFAM" id="SSF51445">
    <property type="entry name" value="(Trans)glycosidases"/>
    <property type="match status" value="1"/>
</dbReference>